<evidence type="ECO:0000313" key="3">
    <source>
        <dbReference type="EMBL" id="WXL28813.1"/>
    </source>
</evidence>
<dbReference type="Gene3D" id="3.60.10.10">
    <property type="entry name" value="Endonuclease/exonuclease/phosphatase"/>
    <property type="match status" value="1"/>
</dbReference>
<evidence type="ECO:0000256" key="1">
    <source>
        <dbReference type="SAM" id="MobiDB-lite"/>
    </source>
</evidence>
<evidence type="ECO:0008006" key="5">
    <source>
        <dbReference type="Google" id="ProtNLM"/>
    </source>
</evidence>
<dbReference type="RefSeq" id="WP_027334799.1">
    <property type="nucleotide sequence ID" value="NZ_CP148067.1"/>
</dbReference>
<name>A0ABZ2RP45_9BACT</name>
<sequence length="582" mass="65030">MNIWKKWKKLGIITSSVLFSSALAFSSASCEKTKENKTNNDANTNNNTSVDITINSNHNISENNTVNSSEGTLNDQLIARESLKYKVPLAYELSEKNNLFIVDLNKKEELFSSLDYVVNNSSGTFRIQNNKITSNGKNKLDIIGLSINEEVLPLLTTHVTKGETGNITIRSDRATGKSKGIFVEKNEIDGKVSYSIYWRIVLANKQKLGNREFILTISEDSVDYKTNGPKIKTDTENNSGGKTNSKPQELTSNNLIRVGFWNVKNLGDNSPVLKYEALASVIYKNNYNLIGLVEIDGENSVKKIVDLLNSLTNDNTYSFIQTNDKVKAKSNKVGNNVAEYASFIYNSKLLKSLPFDSGENVLVYDNSNFDDYGYGKLLKSSEYMRPPVGAKFETVGPIKNNFTYVISHFDSPGVTSNETKHPITKKSQGAQEVVEGLNLKNVMNWFDDKDGNNDDLIFAGDTNIKSGNANISFNPVLQSYTSLIDDNKDNATSLSSTKMNYSEPYDKMFVKTDLKYSPASIYDMFSFAKGDFAFGQINSFDAWKNLVENAGKSFASEVGYINFISDHTTLWFDIELNENDKF</sequence>
<dbReference type="EMBL" id="CP148067">
    <property type="protein sequence ID" value="WXL28813.1"/>
    <property type="molecule type" value="Genomic_DNA"/>
</dbReference>
<dbReference type="SUPFAM" id="SSF56219">
    <property type="entry name" value="DNase I-like"/>
    <property type="match status" value="1"/>
</dbReference>
<dbReference type="PROSITE" id="PS51257">
    <property type="entry name" value="PROKAR_LIPOPROTEIN"/>
    <property type="match status" value="1"/>
</dbReference>
<dbReference type="InterPro" id="IPR036691">
    <property type="entry name" value="Endo/exonu/phosph_ase_sf"/>
</dbReference>
<reference evidence="3" key="1">
    <citation type="submission" date="2024-03" db="EMBL/GenBank/DDBJ databases">
        <title>Complete genome sequence of Mycoplasma felifaucium Z921 isolated from the trachea of a cheetah.</title>
        <authorList>
            <person name="Spergser J."/>
        </authorList>
    </citation>
    <scope>NUCLEOTIDE SEQUENCE [LARGE SCALE GENOMIC DNA]</scope>
    <source>
        <strain evidence="3">Z921</strain>
    </source>
</reference>
<accession>A0ABZ2RP45</accession>
<keyword evidence="2" id="KW-0732">Signal</keyword>
<feature type="region of interest" description="Disordered" evidence="1">
    <location>
        <begin position="226"/>
        <end position="249"/>
    </location>
</feature>
<feature type="chain" id="PRO_5045349170" description="Membrane nuclease MnuA" evidence="2">
    <location>
        <begin position="25"/>
        <end position="582"/>
    </location>
</feature>
<gene>
    <name evidence="3" type="ORF">WG617_02130</name>
</gene>
<feature type="signal peptide" evidence="2">
    <location>
        <begin position="1"/>
        <end position="24"/>
    </location>
</feature>
<dbReference type="Proteomes" id="UP001477443">
    <property type="component" value="Chromosome"/>
</dbReference>
<keyword evidence="4" id="KW-1185">Reference proteome</keyword>
<dbReference type="NCBIfam" id="NF045851">
    <property type="entry name" value="mem_nucl_MnuA"/>
    <property type="match status" value="1"/>
</dbReference>
<feature type="compositionally biased region" description="Polar residues" evidence="1">
    <location>
        <begin position="236"/>
        <end position="249"/>
    </location>
</feature>
<evidence type="ECO:0000313" key="4">
    <source>
        <dbReference type="Proteomes" id="UP001477443"/>
    </source>
</evidence>
<protein>
    <recommendedName>
        <fullName evidence="5">Membrane nuclease MnuA</fullName>
    </recommendedName>
</protein>
<organism evidence="3 4">
    <name type="scientific">Mycoplasmopsis felifaucium</name>
    <dbReference type="NCBI Taxonomy" id="35768"/>
    <lineage>
        <taxon>Bacteria</taxon>
        <taxon>Bacillati</taxon>
        <taxon>Mycoplasmatota</taxon>
        <taxon>Mycoplasmoidales</taxon>
        <taxon>Metamycoplasmataceae</taxon>
        <taxon>Mycoplasmopsis</taxon>
    </lineage>
</organism>
<proteinExistence type="predicted"/>
<evidence type="ECO:0000256" key="2">
    <source>
        <dbReference type="SAM" id="SignalP"/>
    </source>
</evidence>